<dbReference type="STRING" id="72664.V4MIW7"/>
<keyword evidence="9" id="KW-1185">Reference proteome</keyword>
<evidence type="ECO:0000256" key="3">
    <source>
        <dbReference type="ARBA" id="ARBA00022989"/>
    </source>
</evidence>
<name>V4MIW7_EUTSA</name>
<evidence type="ECO:0000313" key="8">
    <source>
        <dbReference type="EMBL" id="ESQ55337.1"/>
    </source>
</evidence>
<organism evidence="8 9">
    <name type="scientific">Eutrema salsugineum</name>
    <name type="common">Saltwater cress</name>
    <name type="synonym">Sisymbrium salsugineum</name>
    <dbReference type="NCBI Taxonomy" id="72664"/>
    <lineage>
        <taxon>Eukaryota</taxon>
        <taxon>Viridiplantae</taxon>
        <taxon>Streptophyta</taxon>
        <taxon>Embryophyta</taxon>
        <taxon>Tracheophyta</taxon>
        <taxon>Spermatophyta</taxon>
        <taxon>Magnoliopsida</taxon>
        <taxon>eudicotyledons</taxon>
        <taxon>Gunneridae</taxon>
        <taxon>Pentapetalae</taxon>
        <taxon>rosids</taxon>
        <taxon>malvids</taxon>
        <taxon>Brassicales</taxon>
        <taxon>Brassicaceae</taxon>
        <taxon>Eutremeae</taxon>
        <taxon>Eutrema</taxon>
    </lineage>
</organism>
<accession>V4MIW7</accession>
<feature type="transmembrane region" description="Helical" evidence="6">
    <location>
        <begin position="193"/>
        <end position="215"/>
    </location>
</feature>
<dbReference type="PRINTS" id="PR01000">
    <property type="entry name" value="SREBPS2PTASE"/>
</dbReference>
<feature type="transmembrane region" description="Helical" evidence="6">
    <location>
        <begin position="121"/>
        <end position="143"/>
    </location>
</feature>
<feature type="transmembrane region" description="Helical" evidence="6">
    <location>
        <begin position="155"/>
        <end position="173"/>
    </location>
</feature>
<dbReference type="Proteomes" id="UP000030689">
    <property type="component" value="Unassembled WGS sequence"/>
</dbReference>
<dbReference type="GO" id="GO:1905897">
    <property type="term" value="P:regulation of response to endoplasmic reticulum stress"/>
    <property type="evidence" value="ECO:0007669"/>
    <property type="project" value="EnsemblPlants"/>
</dbReference>
<dbReference type="KEGG" id="eus:EUTSA_v10024898mg"/>
<dbReference type="GO" id="GO:1900457">
    <property type="term" value="P:regulation of brassinosteroid mediated signaling pathway"/>
    <property type="evidence" value="ECO:0007669"/>
    <property type="project" value="EnsemblPlants"/>
</dbReference>
<feature type="domain" description="Peptidase M50" evidence="7">
    <location>
        <begin position="130"/>
        <end position="498"/>
    </location>
</feature>
<dbReference type="OrthoDB" id="69989at2759"/>
<sequence length="527" mass="57831">MEISGRRVRRFRIRFGRNRLAGTDGGENNDGSVLPLRHGGDTESEASCCYCDLKISMFNEPISRLGRRFSGVMKIWFSIGVGFGVASLLLVTLFLLLQFHSNPLSNSLASAVFGFSPSTRVSLSGLVYVFVSTVITVLVHELGHALAAASEGIQMEYIAVFIAAIFPGGLVAFDHDLLQSLPSFNALRVYCAGIWHNAVFCVLCAFALFLLPVMLSPFYKHGESLVVVGVPSKSPLFGYLSPGDAIVSLDGIRVHKPSEWLELSAILDKKNSETLNASLNTGGSRRFHHGKGYCVPISLIEEGFKGKMVEQQYVCRDDLTPFLPMPCSDATLKDFSVCLDAKDIVKLSKCGDGWVTTSDTDTKSDCVCSQGEWCLQAIQSPGVSWTEITYRRTSSHECSGLGLDFNSSNCLGTFVFVGDLIAMSRSVHLTAYQPRSLFNLFGKSLPDILERSLTCTFHVSLALVLLNSLPVYYLDGESILESSLQHLTWLTPRKKKKALQVCLFGGSLLSLLAFLRIFLIGLPLNRW</sequence>
<dbReference type="PANTHER" id="PTHR13325:SF3">
    <property type="entry name" value="MEMBRANE-BOUND TRANSCRIPTION FACTOR SITE-2 PROTEASE"/>
    <property type="match status" value="1"/>
</dbReference>
<dbReference type="InterPro" id="IPR008915">
    <property type="entry name" value="Peptidase_M50"/>
</dbReference>
<dbReference type="MEROPS" id="M50.009"/>
<dbReference type="PANTHER" id="PTHR13325">
    <property type="entry name" value="PROTEASE M50 MEMBRANE-BOUND TRANSCRIPTION FACTOR SITE 2 PROTEASE"/>
    <property type="match status" value="1"/>
</dbReference>
<dbReference type="AlphaFoldDB" id="V4MIW7"/>
<evidence type="ECO:0000256" key="2">
    <source>
        <dbReference type="ARBA" id="ARBA00022692"/>
    </source>
</evidence>
<dbReference type="EMBL" id="KI517384">
    <property type="protein sequence ID" value="ESQ55337.1"/>
    <property type="molecule type" value="Genomic_DNA"/>
</dbReference>
<dbReference type="eggNOG" id="KOG2921">
    <property type="taxonomic scope" value="Eukaryota"/>
</dbReference>
<feature type="transmembrane region" description="Helical" evidence="6">
    <location>
        <begin position="501"/>
        <end position="524"/>
    </location>
</feature>
<dbReference type="OMA" id="FYSWGRW"/>
<comment type="subcellular location">
    <subcellularLocation>
        <location evidence="1">Endomembrane system</location>
        <topology evidence="1">Multi-pass membrane protein</topology>
    </subcellularLocation>
</comment>
<evidence type="ECO:0000259" key="7">
    <source>
        <dbReference type="Pfam" id="PF02163"/>
    </source>
</evidence>
<evidence type="ECO:0000256" key="1">
    <source>
        <dbReference type="ARBA" id="ARBA00004127"/>
    </source>
</evidence>
<dbReference type="Pfam" id="PF02163">
    <property type="entry name" value="Peptidase_M50"/>
    <property type="match status" value="1"/>
</dbReference>
<keyword evidence="3 6" id="KW-1133">Transmembrane helix</keyword>
<protein>
    <recommendedName>
        <fullName evidence="5">Endopeptidase S2P</fullName>
    </recommendedName>
</protein>
<feature type="transmembrane region" description="Helical" evidence="6">
    <location>
        <begin position="75"/>
        <end position="101"/>
    </location>
</feature>
<proteinExistence type="predicted"/>
<dbReference type="GO" id="GO:0031293">
    <property type="term" value="P:membrane protein intracellular domain proteolysis"/>
    <property type="evidence" value="ECO:0007669"/>
    <property type="project" value="TreeGrafter"/>
</dbReference>
<evidence type="ECO:0000256" key="6">
    <source>
        <dbReference type="SAM" id="Phobius"/>
    </source>
</evidence>
<evidence type="ECO:0000313" key="9">
    <source>
        <dbReference type="Proteomes" id="UP000030689"/>
    </source>
</evidence>
<reference evidence="8 9" key="1">
    <citation type="journal article" date="2013" name="Front. Plant Sci.">
        <title>The Reference Genome of the Halophytic Plant Eutrema salsugineum.</title>
        <authorList>
            <person name="Yang R."/>
            <person name="Jarvis D.E."/>
            <person name="Chen H."/>
            <person name="Beilstein M.A."/>
            <person name="Grimwood J."/>
            <person name="Jenkins J."/>
            <person name="Shu S."/>
            <person name="Prochnik S."/>
            <person name="Xin M."/>
            <person name="Ma C."/>
            <person name="Schmutz J."/>
            <person name="Wing R.A."/>
            <person name="Mitchell-Olds T."/>
            <person name="Schumaker K.S."/>
            <person name="Wang X."/>
        </authorList>
    </citation>
    <scope>NUCLEOTIDE SEQUENCE [LARGE SCALE GENOMIC DNA]</scope>
</reference>
<dbReference type="Gramene" id="ESQ55337">
    <property type="protein sequence ID" value="ESQ55337"/>
    <property type="gene ID" value="EUTSA_v10024898mg"/>
</dbReference>
<evidence type="ECO:0000256" key="5">
    <source>
        <dbReference type="ARBA" id="ARBA00032658"/>
    </source>
</evidence>
<dbReference type="GO" id="GO:0071475">
    <property type="term" value="P:cellular hyperosmotic salinity response"/>
    <property type="evidence" value="ECO:0007669"/>
    <property type="project" value="EnsemblPlants"/>
</dbReference>
<evidence type="ECO:0000256" key="4">
    <source>
        <dbReference type="ARBA" id="ARBA00023136"/>
    </source>
</evidence>
<keyword evidence="4 6" id="KW-0472">Membrane</keyword>
<dbReference type="GO" id="GO:0000139">
    <property type="term" value="C:Golgi membrane"/>
    <property type="evidence" value="ECO:0007669"/>
    <property type="project" value="EnsemblPlants"/>
</dbReference>
<gene>
    <name evidence="8" type="ORF">EUTSA_v10024898mg</name>
</gene>
<dbReference type="GO" id="GO:0004222">
    <property type="term" value="F:metalloendopeptidase activity"/>
    <property type="evidence" value="ECO:0007669"/>
    <property type="project" value="EnsemblPlants"/>
</dbReference>
<keyword evidence="2 6" id="KW-0812">Transmembrane</keyword>
<dbReference type="InterPro" id="IPR001193">
    <property type="entry name" value="MBTPS2"/>
</dbReference>